<dbReference type="InterPro" id="IPR029000">
    <property type="entry name" value="Cyclophilin-like_dom_sf"/>
</dbReference>
<keyword evidence="3" id="KW-0067">ATP-binding</keyword>
<dbReference type="Gene3D" id="2.40.100.10">
    <property type="entry name" value="Cyclophilin-like"/>
    <property type="match status" value="1"/>
</dbReference>
<dbReference type="SUPFAM" id="SSF160467">
    <property type="entry name" value="PH0987 N-terminal domain-like"/>
    <property type="match status" value="1"/>
</dbReference>
<dbReference type="AlphaFoldDB" id="A0A1I1P5Y5"/>
<organism evidence="6 7">
    <name type="scientific">Algibacter pectinivorans</name>
    <dbReference type="NCBI Taxonomy" id="870482"/>
    <lineage>
        <taxon>Bacteria</taxon>
        <taxon>Pseudomonadati</taxon>
        <taxon>Bacteroidota</taxon>
        <taxon>Flavobacteriia</taxon>
        <taxon>Flavobacteriales</taxon>
        <taxon>Flavobacteriaceae</taxon>
        <taxon>Algibacter</taxon>
    </lineage>
</organism>
<dbReference type="InterPro" id="IPR010016">
    <property type="entry name" value="PxpB"/>
</dbReference>
<protein>
    <submittedName>
        <fullName evidence="6">Inhibitor of KinA</fullName>
    </submittedName>
</protein>
<dbReference type="Pfam" id="PF02682">
    <property type="entry name" value="CT_C_D"/>
    <property type="match status" value="1"/>
</dbReference>
<dbReference type="GO" id="GO:0005524">
    <property type="term" value="F:ATP binding"/>
    <property type="evidence" value="ECO:0007669"/>
    <property type="project" value="UniProtKB-KW"/>
</dbReference>
<evidence type="ECO:0000256" key="3">
    <source>
        <dbReference type="ARBA" id="ARBA00022840"/>
    </source>
</evidence>
<keyword evidence="4" id="KW-0812">Transmembrane</keyword>
<keyword evidence="4" id="KW-1133">Transmembrane helix</keyword>
<dbReference type="PANTHER" id="PTHR34698:SF2">
    <property type="entry name" value="5-OXOPROLINASE SUBUNIT B"/>
    <property type="match status" value="1"/>
</dbReference>
<sequence>MSYKLTYKPYGVHAVLIEWPKQIDTAILDDLLHFKDLILKKNRNTILEVRSAYNSLLVVYVLEVVDFKTAFVELQNIYQSNTDVLKTESRLWKIPVCYDAHFGIDLEYISKVKNCSEESIITRHASAIYTVYFIGFLPGFLYLGGLDSVLFTPRKSTPRLKIEKGAVAIGGNQTGIYPQESPGGWNVIGNSPITFFDATKEQPCFAKAGDKIQFYSISLQEYNQIKTLVEAKVYQLESEVLYD</sequence>
<dbReference type="EMBL" id="FOMI01000003">
    <property type="protein sequence ID" value="SFD05022.1"/>
    <property type="molecule type" value="Genomic_DNA"/>
</dbReference>
<dbReference type="SMART" id="SM00796">
    <property type="entry name" value="AHS1"/>
    <property type="match status" value="1"/>
</dbReference>
<dbReference type="RefSeq" id="WP_092850328.1">
    <property type="nucleotide sequence ID" value="NZ_FOMI01000003.1"/>
</dbReference>
<reference evidence="7" key="1">
    <citation type="submission" date="2016-10" db="EMBL/GenBank/DDBJ databases">
        <authorList>
            <person name="Varghese N."/>
            <person name="Submissions S."/>
        </authorList>
    </citation>
    <scope>NUCLEOTIDE SEQUENCE [LARGE SCALE GENOMIC DNA]</scope>
    <source>
        <strain evidence="7">DSM 25730</strain>
    </source>
</reference>
<dbReference type="SUPFAM" id="SSF50891">
    <property type="entry name" value="Cyclophilin-like"/>
    <property type="match status" value="1"/>
</dbReference>
<proteinExistence type="predicted"/>
<dbReference type="STRING" id="870482.SAMN04487987_103193"/>
<evidence type="ECO:0000313" key="7">
    <source>
        <dbReference type="Proteomes" id="UP000199439"/>
    </source>
</evidence>
<evidence type="ECO:0000313" key="6">
    <source>
        <dbReference type="EMBL" id="SFD05022.1"/>
    </source>
</evidence>
<name>A0A1I1P5Y5_9FLAO</name>
<dbReference type="NCBIfam" id="TIGR00370">
    <property type="entry name" value="5-oxoprolinase subunit PxpB"/>
    <property type="match status" value="1"/>
</dbReference>
<feature type="domain" description="Carboxyltransferase" evidence="5">
    <location>
        <begin position="5"/>
        <end position="206"/>
    </location>
</feature>
<keyword evidence="4" id="KW-0472">Membrane</keyword>
<evidence type="ECO:0000256" key="1">
    <source>
        <dbReference type="ARBA" id="ARBA00022741"/>
    </source>
</evidence>
<feature type="transmembrane region" description="Helical" evidence="4">
    <location>
        <begin position="129"/>
        <end position="151"/>
    </location>
</feature>
<keyword evidence="7" id="KW-1185">Reference proteome</keyword>
<evidence type="ECO:0000256" key="4">
    <source>
        <dbReference type="SAM" id="Phobius"/>
    </source>
</evidence>
<evidence type="ECO:0000256" key="2">
    <source>
        <dbReference type="ARBA" id="ARBA00022801"/>
    </source>
</evidence>
<keyword evidence="2" id="KW-0378">Hydrolase</keyword>
<dbReference type="GO" id="GO:0016787">
    <property type="term" value="F:hydrolase activity"/>
    <property type="evidence" value="ECO:0007669"/>
    <property type="project" value="UniProtKB-KW"/>
</dbReference>
<dbReference type="PANTHER" id="PTHR34698">
    <property type="entry name" value="5-OXOPROLINASE SUBUNIT B"/>
    <property type="match status" value="1"/>
</dbReference>
<evidence type="ECO:0000259" key="5">
    <source>
        <dbReference type="SMART" id="SM00796"/>
    </source>
</evidence>
<accession>A0A1I1P5Y5</accession>
<dbReference type="OrthoDB" id="9778567at2"/>
<gene>
    <name evidence="6" type="ORF">SAMN04487987_103193</name>
</gene>
<keyword evidence="1" id="KW-0547">Nucleotide-binding</keyword>
<dbReference type="Proteomes" id="UP000199439">
    <property type="component" value="Unassembled WGS sequence"/>
</dbReference>
<dbReference type="InterPro" id="IPR003833">
    <property type="entry name" value="CT_C_D"/>
</dbReference>
<dbReference type="Gene3D" id="3.30.1360.40">
    <property type="match status" value="1"/>
</dbReference>